<dbReference type="GO" id="GO:0008270">
    <property type="term" value="F:zinc ion binding"/>
    <property type="evidence" value="ECO:0007669"/>
    <property type="project" value="InterPro"/>
</dbReference>
<feature type="binding site" evidence="9">
    <location>
        <position position="139"/>
    </location>
    <ligand>
        <name>Ca(2+)</name>
        <dbReference type="ChEBI" id="CHEBI:29108"/>
    </ligand>
</feature>
<proteinExistence type="inferred from homology"/>
<feature type="compositionally biased region" description="Basic and acidic residues" evidence="11">
    <location>
        <begin position="184"/>
        <end position="195"/>
    </location>
</feature>
<feature type="binding site" evidence="9">
    <location>
        <position position="156"/>
    </location>
    <ligand>
        <name>Zn(2+)</name>
        <dbReference type="ChEBI" id="CHEBI:29105"/>
        <note>catalytic</note>
    </ligand>
</feature>
<comment type="catalytic activity">
    <reaction evidence="1">
        <text>Hydrolyzes proteins with a preference for Tyr or Phe in the P1' position. Has no action on amino-acid p-nitroanilides.</text>
        <dbReference type="EC" id="3.4.24.77"/>
    </reaction>
</comment>
<dbReference type="AlphaFoldDB" id="A0A8J3F7H1"/>
<evidence type="ECO:0000256" key="4">
    <source>
        <dbReference type="ARBA" id="ARBA00019129"/>
    </source>
</evidence>
<keyword evidence="6" id="KW-0378">Hydrolase</keyword>
<evidence type="ECO:0000256" key="3">
    <source>
        <dbReference type="ARBA" id="ARBA00012325"/>
    </source>
</evidence>
<dbReference type="Gene3D" id="3.40.390.10">
    <property type="entry name" value="Collagenase (Catalytic Domain)"/>
    <property type="match status" value="1"/>
</dbReference>
<accession>A0A8J3F7H1</accession>
<dbReference type="PRINTS" id="PR00787">
    <property type="entry name" value="NEUTRALPTASE"/>
</dbReference>
<evidence type="ECO:0000256" key="5">
    <source>
        <dbReference type="ARBA" id="ARBA00022723"/>
    </source>
</evidence>
<keyword evidence="12" id="KW-0732">Signal</keyword>
<reference evidence="13" key="2">
    <citation type="submission" date="2020-09" db="EMBL/GenBank/DDBJ databases">
        <authorList>
            <person name="Sun Q."/>
            <person name="Ohkuma M."/>
        </authorList>
    </citation>
    <scope>NUCLEOTIDE SEQUENCE</scope>
    <source>
        <strain evidence="13">JCM 3090</strain>
    </source>
</reference>
<evidence type="ECO:0000256" key="1">
    <source>
        <dbReference type="ARBA" id="ARBA00000612"/>
    </source>
</evidence>
<gene>
    <name evidence="13" type="primary">snpA</name>
    <name evidence="13" type="ORF">GCM10010123_03320</name>
</gene>
<evidence type="ECO:0000313" key="14">
    <source>
        <dbReference type="Proteomes" id="UP000649739"/>
    </source>
</evidence>
<organism evidence="13 14">
    <name type="scientific">Pilimelia anulata</name>
    <dbReference type="NCBI Taxonomy" id="53371"/>
    <lineage>
        <taxon>Bacteria</taxon>
        <taxon>Bacillati</taxon>
        <taxon>Actinomycetota</taxon>
        <taxon>Actinomycetes</taxon>
        <taxon>Micromonosporales</taxon>
        <taxon>Micromonosporaceae</taxon>
        <taxon>Pilimelia</taxon>
    </lineage>
</organism>
<comment type="cofactor">
    <cofactor evidence="9">
        <name>Ca(2+)</name>
        <dbReference type="ChEBI" id="CHEBI:29108"/>
    </cofactor>
    <text evidence="9">Binds 1 Ca(2+) ion per subunit.</text>
</comment>
<evidence type="ECO:0000256" key="6">
    <source>
        <dbReference type="ARBA" id="ARBA00023049"/>
    </source>
</evidence>
<evidence type="ECO:0000256" key="8">
    <source>
        <dbReference type="PIRSR" id="PIRSR016573-1"/>
    </source>
</evidence>
<evidence type="ECO:0000313" key="13">
    <source>
        <dbReference type="EMBL" id="GGJ76664.1"/>
    </source>
</evidence>
<protein>
    <recommendedName>
        <fullName evidence="4">Extracellular small neutral protease</fullName>
        <ecNumber evidence="3">3.4.24.77</ecNumber>
    </recommendedName>
    <alternativeName>
        <fullName evidence="7">Snapalysin</fullName>
    </alternativeName>
</protein>
<feature type="disulfide bond" evidence="10">
    <location>
        <begin position="162"/>
        <end position="175"/>
    </location>
</feature>
<dbReference type="EMBL" id="BMQB01000001">
    <property type="protein sequence ID" value="GGJ76664.1"/>
    <property type="molecule type" value="Genomic_DNA"/>
</dbReference>
<name>A0A8J3F7H1_9ACTN</name>
<evidence type="ECO:0000256" key="2">
    <source>
        <dbReference type="ARBA" id="ARBA00006571"/>
    </source>
</evidence>
<dbReference type="InterPro" id="IPR024079">
    <property type="entry name" value="MetalloPept_cat_dom_sf"/>
</dbReference>
<keyword evidence="9" id="KW-0106">Calcium</keyword>
<feature type="active site" evidence="8">
    <location>
        <position position="147"/>
    </location>
</feature>
<reference evidence="13" key="1">
    <citation type="journal article" date="2014" name="Int. J. Syst. Evol. Microbiol.">
        <title>Complete genome sequence of Corynebacterium casei LMG S-19264T (=DSM 44701T), isolated from a smear-ripened cheese.</title>
        <authorList>
            <consortium name="US DOE Joint Genome Institute (JGI-PGF)"/>
            <person name="Walter F."/>
            <person name="Albersmeier A."/>
            <person name="Kalinowski J."/>
            <person name="Ruckert C."/>
        </authorList>
    </citation>
    <scope>NUCLEOTIDE SEQUENCE</scope>
    <source>
        <strain evidence="13">JCM 3090</strain>
    </source>
</reference>
<evidence type="ECO:0000256" key="12">
    <source>
        <dbReference type="SAM" id="SignalP"/>
    </source>
</evidence>
<dbReference type="PIRSF" id="PIRSF016573">
    <property type="entry name" value="Peptidase_M7"/>
    <property type="match status" value="1"/>
</dbReference>
<dbReference type="RefSeq" id="WP_189168196.1">
    <property type="nucleotide sequence ID" value="NZ_BMQB01000001.1"/>
</dbReference>
<keyword evidence="13" id="KW-0645">Protease</keyword>
<dbReference type="EC" id="3.4.24.77" evidence="3"/>
<comment type="similarity">
    <text evidence="2">Belongs to the peptidase M7 family.</text>
</comment>
<feature type="region of interest" description="Disordered" evidence="11">
    <location>
        <begin position="164"/>
        <end position="195"/>
    </location>
</feature>
<feature type="chain" id="PRO_5035249124" description="Extracellular small neutral protease" evidence="12">
    <location>
        <begin position="29"/>
        <end position="195"/>
    </location>
</feature>
<dbReference type="SUPFAM" id="SSF55486">
    <property type="entry name" value="Metalloproteases ('zincins'), catalytic domain"/>
    <property type="match status" value="1"/>
</dbReference>
<feature type="signal peptide" evidence="12">
    <location>
        <begin position="1"/>
        <end position="28"/>
    </location>
</feature>
<evidence type="ECO:0000256" key="11">
    <source>
        <dbReference type="SAM" id="MobiDB-lite"/>
    </source>
</evidence>
<dbReference type="GO" id="GO:0005576">
    <property type="term" value="C:extracellular region"/>
    <property type="evidence" value="ECO:0007669"/>
    <property type="project" value="InterPro"/>
</dbReference>
<keyword evidence="9" id="KW-0862">Zinc</keyword>
<comment type="cofactor">
    <cofactor evidence="9">
        <name>Zn(2+)</name>
        <dbReference type="ChEBI" id="CHEBI:29105"/>
    </cofactor>
    <text evidence="9">Binds 1 zinc ion per subunit.</text>
</comment>
<feature type="binding site" evidence="9">
    <location>
        <position position="150"/>
    </location>
    <ligand>
        <name>Zn(2+)</name>
        <dbReference type="ChEBI" id="CHEBI:29105"/>
        <note>catalytic</note>
    </ligand>
</feature>
<dbReference type="GO" id="GO:0006508">
    <property type="term" value="P:proteolysis"/>
    <property type="evidence" value="ECO:0007669"/>
    <property type="project" value="UniProtKB-KW"/>
</dbReference>
<dbReference type="GO" id="GO:0004222">
    <property type="term" value="F:metalloendopeptidase activity"/>
    <property type="evidence" value="ECO:0007669"/>
    <property type="project" value="InterPro"/>
</dbReference>
<dbReference type="InterPro" id="IPR000013">
    <property type="entry name" value="Peptidase_M7"/>
</dbReference>
<keyword evidence="14" id="KW-1185">Reference proteome</keyword>
<evidence type="ECO:0000256" key="10">
    <source>
        <dbReference type="PIRSR" id="PIRSR016573-3"/>
    </source>
</evidence>
<comment type="caution">
    <text evidence="13">The sequence shown here is derived from an EMBL/GenBank/DDBJ whole genome shotgun (WGS) entry which is preliminary data.</text>
</comment>
<keyword evidence="5 9" id="KW-0479">Metal-binding</keyword>
<evidence type="ECO:0000256" key="7">
    <source>
        <dbReference type="ARBA" id="ARBA00029927"/>
    </source>
</evidence>
<feature type="binding site" evidence="9">
    <location>
        <position position="146"/>
    </location>
    <ligand>
        <name>Zn(2+)</name>
        <dbReference type="ChEBI" id="CHEBI:29105"/>
        <note>catalytic</note>
    </ligand>
</feature>
<dbReference type="Pfam" id="PF02031">
    <property type="entry name" value="Peptidase_M7"/>
    <property type="match status" value="1"/>
</dbReference>
<sequence length="195" mass="21290">MRAVKTAITTALGLGLVGFVATSLPAQAAVPTPTATYTEAERAANNEASFQLVLKEALEHYRATGRARTLTYDASRARSFAQQISRSTEIWNAAVRNVQLAPSNGQRADFTYTEGNFQQGSYVQGNKVHLDFKQNQQYDSVRVTTHETGHILGLPDNYRGPCSELMSGGGPGPSCTNSQPNAQERQRVEQRWGRG</sequence>
<keyword evidence="6" id="KW-0482">Metalloprotease</keyword>
<dbReference type="Proteomes" id="UP000649739">
    <property type="component" value="Unassembled WGS sequence"/>
</dbReference>
<feature type="compositionally biased region" description="Polar residues" evidence="11">
    <location>
        <begin position="174"/>
        <end position="183"/>
    </location>
</feature>
<evidence type="ECO:0000256" key="9">
    <source>
        <dbReference type="PIRSR" id="PIRSR016573-2"/>
    </source>
</evidence>